<proteinExistence type="predicted"/>
<dbReference type="OrthoDB" id="3932667at2759"/>
<keyword evidence="3" id="KW-1185">Reference proteome</keyword>
<gene>
    <name evidence="2" type="ORF">BOTCAL_0017g00520</name>
</gene>
<dbReference type="AlphaFoldDB" id="A0A4Y8DI20"/>
<evidence type="ECO:0000256" key="1">
    <source>
        <dbReference type="SAM" id="Phobius"/>
    </source>
</evidence>
<keyword evidence="1" id="KW-1133">Transmembrane helix</keyword>
<keyword evidence="1" id="KW-0812">Transmembrane</keyword>
<reference evidence="2 3" key="1">
    <citation type="submission" date="2017-11" db="EMBL/GenBank/DDBJ databases">
        <title>Comparative genomics of Botrytis spp.</title>
        <authorList>
            <person name="Valero-Jimenez C.A."/>
            <person name="Tapia P."/>
            <person name="Veloso J."/>
            <person name="Silva-Moreno E."/>
            <person name="Staats M."/>
            <person name="Valdes J.H."/>
            <person name="Van Kan J.A.L."/>
        </authorList>
    </citation>
    <scope>NUCLEOTIDE SEQUENCE [LARGE SCALE GENOMIC DNA]</scope>
    <source>
        <strain evidence="2 3">MUCL2830</strain>
    </source>
</reference>
<sequence>MTNGNGCSRSLSLLWAKCNIDPAKWSFSISVRSTRALTWSIGITRTLNDRKSPIHFNIGSLGEAQFIKSILDIALEHQASLLKARANGYVAVPGLNLNTIQHCQSIPNFEKIDFRVKLLRALRKTWKNEETEAWFPEAVNMLESDGAILFGGLVDPSIFEKLVEAYDKVQEAVGNNTFMHSSVNMAMQNEFIMGGNYVDAFAYPFLIAITAYLMGGAIRIQEFRGKNTDLIAINAQDNMLHVDNTPFKEEYKVLLNWQRGQVKGPSGQNFTFLPWTHKGNRDILVSSDGLPWSTERDSLFTSHKAIDGLFDFQKNTHGRARVVEAVHPEQPLAILFPAGAVAHHRYRTPTGNA</sequence>
<comment type="caution">
    <text evidence="2">The sequence shown here is derived from an EMBL/GenBank/DDBJ whole genome shotgun (WGS) entry which is preliminary data.</text>
</comment>
<evidence type="ECO:0000313" key="2">
    <source>
        <dbReference type="EMBL" id="TEY85138.1"/>
    </source>
</evidence>
<dbReference type="Proteomes" id="UP000297299">
    <property type="component" value="Unassembled WGS sequence"/>
</dbReference>
<accession>A0A4Y8DI20</accession>
<keyword evidence="1" id="KW-0472">Membrane</keyword>
<feature type="transmembrane region" description="Helical" evidence="1">
    <location>
        <begin position="201"/>
        <end position="220"/>
    </location>
</feature>
<dbReference type="EMBL" id="PHWZ01000017">
    <property type="protein sequence ID" value="TEY85138.1"/>
    <property type="molecule type" value="Genomic_DNA"/>
</dbReference>
<evidence type="ECO:0000313" key="3">
    <source>
        <dbReference type="Proteomes" id="UP000297299"/>
    </source>
</evidence>
<organism evidence="2 3">
    <name type="scientific">Botryotinia calthae</name>
    <dbReference type="NCBI Taxonomy" id="38488"/>
    <lineage>
        <taxon>Eukaryota</taxon>
        <taxon>Fungi</taxon>
        <taxon>Dikarya</taxon>
        <taxon>Ascomycota</taxon>
        <taxon>Pezizomycotina</taxon>
        <taxon>Leotiomycetes</taxon>
        <taxon>Helotiales</taxon>
        <taxon>Sclerotiniaceae</taxon>
        <taxon>Botryotinia</taxon>
    </lineage>
</organism>
<protein>
    <submittedName>
        <fullName evidence="2">Uncharacterized protein</fullName>
    </submittedName>
</protein>
<name>A0A4Y8DI20_9HELO</name>